<dbReference type="OrthoDB" id="9815602at2"/>
<dbReference type="Gene3D" id="3.40.190.10">
    <property type="entry name" value="Periplasmic binding protein-like II"/>
    <property type="match status" value="1"/>
</dbReference>
<protein>
    <recommendedName>
        <fullName evidence="4">NMT1/THI5 like protein</fullName>
    </recommendedName>
</protein>
<organism evidence="2 3">
    <name type="scientific">Posidoniimonas corsicana</name>
    <dbReference type="NCBI Taxonomy" id="1938618"/>
    <lineage>
        <taxon>Bacteria</taxon>
        <taxon>Pseudomonadati</taxon>
        <taxon>Planctomycetota</taxon>
        <taxon>Planctomycetia</taxon>
        <taxon>Pirellulales</taxon>
        <taxon>Lacipirellulaceae</taxon>
        <taxon>Posidoniimonas</taxon>
    </lineage>
</organism>
<gene>
    <name evidence="2" type="ORF">KOR34_53340</name>
</gene>
<evidence type="ECO:0000313" key="3">
    <source>
        <dbReference type="Proteomes" id="UP000316714"/>
    </source>
</evidence>
<accession>A0A5C5US52</accession>
<keyword evidence="1" id="KW-0732">Signal</keyword>
<feature type="signal peptide" evidence="1">
    <location>
        <begin position="1"/>
        <end position="22"/>
    </location>
</feature>
<sequence length="611" mass="66383" precursor="true">MNRIYALLATTLFMSLATQLPAEQFSKLTGPVNVRPVQSGKQINVPYITWGGDVTTFFANGGLETEPGSIYAQEGLDLKLTPGDDFVQQVKDYMSGKSPFLRGTFRMLGQASGVLGQDPRTKPVVILQLSWSGGDHIVARKGLRTLNDLKRDGKKVRIACQQGGPHVGLLYDALAAAKLSNQDVEIVFVDDLTGPNGAAEKFRSDKSIDACCVITPDMIGLTGGLDSEGSGAEGTVQGAHVLVSTQNMSRSIADVYAVRSDWYKANRETVEKFVAGYLKATPEVTKLRDDFEKTQRMSREYRQLLTTSQQIFGEDVLPTLEVDAHGLLLDCRFVGLPGQVAFFNQQGNLSGFGPKMTAALDLATNWGYADGRRGFDPSGFDYRKIASRAGLPYVEPKTIVEGEGLGEFLDDDLDTRTIVSFTISFEPNQTDFSVDRYGAEFDRALQSASTFGGAAVVIRGHSDPTKTLVQAIKAGLGKGIIRRTGQQGNYRYFLNSQGGARELDLSQTGEMVRLIKSGAFEGASDSPLQTMQAALNLSLARAEQVKQAIVKHAEQEGVSVNLSQLQPVGAGISDPVISKPSNMAEARQNMRVEFRIVKVNPEELSETDFDF</sequence>
<name>A0A5C5US52_9BACT</name>
<dbReference type="SUPFAM" id="SSF53850">
    <property type="entry name" value="Periplasmic binding protein-like II"/>
    <property type="match status" value="1"/>
</dbReference>
<evidence type="ECO:0000256" key="1">
    <source>
        <dbReference type="SAM" id="SignalP"/>
    </source>
</evidence>
<dbReference type="Gene3D" id="3.30.1330.60">
    <property type="entry name" value="OmpA-like domain"/>
    <property type="match status" value="1"/>
</dbReference>
<dbReference type="SUPFAM" id="SSF103088">
    <property type="entry name" value="OmpA-like"/>
    <property type="match status" value="1"/>
</dbReference>
<keyword evidence="3" id="KW-1185">Reference proteome</keyword>
<proteinExistence type="predicted"/>
<dbReference type="Proteomes" id="UP000316714">
    <property type="component" value="Unassembled WGS sequence"/>
</dbReference>
<evidence type="ECO:0008006" key="4">
    <source>
        <dbReference type="Google" id="ProtNLM"/>
    </source>
</evidence>
<dbReference type="EMBL" id="SIHJ01000011">
    <property type="protein sequence ID" value="TWT29194.1"/>
    <property type="molecule type" value="Genomic_DNA"/>
</dbReference>
<dbReference type="AlphaFoldDB" id="A0A5C5US52"/>
<feature type="chain" id="PRO_5023131450" description="NMT1/THI5 like protein" evidence="1">
    <location>
        <begin position="23"/>
        <end position="611"/>
    </location>
</feature>
<comment type="caution">
    <text evidence="2">The sequence shown here is derived from an EMBL/GenBank/DDBJ whole genome shotgun (WGS) entry which is preliminary data.</text>
</comment>
<evidence type="ECO:0000313" key="2">
    <source>
        <dbReference type="EMBL" id="TWT29194.1"/>
    </source>
</evidence>
<dbReference type="InterPro" id="IPR036737">
    <property type="entry name" value="OmpA-like_sf"/>
</dbReference>
<dbReference type="RefSeq" id="WP_146569130.1">
    <property type="nucleotide sequence ID" value="NZ_SIHJ01000011.1"/>
</dbReference>
<reference evidence="2 3" key="1">
    <citation type="submission" date="2019-02" db="EMBL/GenBank/DDBJ databases">
        <title>Deep-cultivation of Planctomycetes and their phenomic and genomic characterization uncovers novel biology.</title>
        <authorList>
            <person name="Wiegand S."/>
            <person name="Jogler M."/>
            <person name="Boedeker C."/>
            <person name="Pinto D."/>
            <person name="Vollmers J."/>
            <person name="Rivas-Marin E."/>
            <person name="Kohn T."/>
            <person name="Peeters S.H."/>
            <person name="Heuer A."/>
            <person name="Rast P."/>
            <person name="Oberbeckmann S."/>
            <person name="Bunk B."/>
            <person name="Jeske O."/>
            <person name="Meyerdierks A."/>
            <person name="Storesund J.E."/>
            <person name="Kallscheuer N."/>
            <person name="Luecker S."/>
            <person name="Lage O.M."/>
            <person name="Pohl T."/>
            <person name="Merkel B.J."/>
            <person name="Hornburger P."/>
            <person name="Mueller R.-W."/>
            <person name="Bruemmer F."/>
            <person name="Labrenz M."/>
            <person name="Spormann A.M."/>
            <person name="Op Den Camp H."/>
            <person name="Overmann J."/>
            <person name="Amann R."/>
            <person name="Jetten M.S.M."/>
            <person name="Mascher T."/>
            <person name="Medema M.H."/>
            <person name="Devos D.P."/>
            <person name="Kaster A.-K."/>
            <person name="Ovreas L."/>
            <person name="Rohde M."/>
            <person name="Galperin M.Y."/>
            <person name="Jogler C."/>
        </authorList>
    </citation>
    <scope>NUCLEOTIDE SEQUENCE [LARGE SCALE GENOMIC DNA]</scope>
    <source>
        <strain evidence="2 3">KOR34</strain>
    </source>
</reference>